<name>G7KVS7_MEDTR</name>
<dbReference type="InterPro" id="IPR040256">
    <property type="entry name" value="At4g02000-like"/>
</dbReference>
<dbReference type="EnsemblPlants" id="AES78044">
    <property type="protein sequence ID" value="AES78044"/>
    <property type="gene ID" value="MTR_7g023870"/>
</dbReference>
<accession>G7KVS7</accession>
<sequence>MPVVSFAQELTASTKVSSNDNLPQSSIRGETVSIKITDIYEKGMEICKQDIMNFSSQMNLKLGVLRLFEWAKYFNMHTQRNTHAQVWIWLLELPREYWMERTLREIASVVGTTLLIDNATSKHLFGHYARILVDMDFIHKLFHEIVV</sequence>
<organism evidence="1 3">
    <name type="scientific">Medicago truncatula</name>
    <name type="common">Barrel medic</name>
    <name type="synonym">Medicago tribuloides</name>
    <dbReference type="NCBI Taxonomy" id="3880"/>
    <lineage>
        <taxon>Eukaryota</taxon>
        <taxon>Viridiplantae</taxon>
        <taxon>Streptophyta</taxon>
        <taxon>Embryophyta</taxon>
        <taxon>Tracheophyta</taxon>
        <taxon>Spermatophyta</taxon>
        <taxon>Magnoliopsida</taxon>
        <taxon>eudicotyledons</taxon>
        <taxon>Gunneridae</taxon>
        <taxon>Pentapetalae</taxon>
        <taxon>rosids</taxon>
        <taxon>fabids</taxon>
        <taxon>Fabales</taxon>
        <taxon>Fabaceae</taxon>
        <taxon>Papilionoideae</taxon>
        <taxon>50 kb inversion clade</taxon>
        <taxon>NPAAA clade</taxon>
        <taxon>Hologalegina</taxon>
        <taxon>IRL clade</taxon>
        <taxon>Trifolieae</taxon>
        <taxon>Medicago</taxon>
    </lineage>
</organism>
<dbReference type="Proteomes" id="UP000002051">
    <property type="component" value="Unassembled WGS sequence"/>
</dbReference>
<reference evidence="1 3" key="1">
    <citation type="journal article" date="2011" name="Nature">
        <title>The Medicago genome provides insight into the evolution of rhizobial symbioses.</title>
        <authorList>
            <person name="Young N.D."/>
            <person name="Debelle F."/>
            <person name="Oldroyd G.E."/>
            <person name="Geurts R."/>
            <person name="Cannon S.B."/>
            <person name="Udvardi M.K."/>
            <person name="Benedito V.A."/>
            <person name="Mayer K.F."/>
            <person name="Gouzy J."/>
            <person name="Schoof H."/>
            <person name="Van de Peer Y."/>
            <person name="Proost S."/>
            <person name="Cook D.R."/>
            <person name="Meyers B.C."/>
            <person name="Spannagl M."/>
            <person name="Cheung F."/>
            <person name="De Mita S."/>
            <person name="Krishnakumar V."/>
            <person name="Gundlach H."/>
            <person name="Zhou S."/>
            <person name="Mudge J."/>
            <person name="Bharti A.K."/>
            <person name="Murray J.D."/>
            <person name="Naoumkina M.A."/>
            <person name="Rosen B."/>
            <person name="Silverstein K.A."/>
            <person name="Tang H."/>
            <person name="Rombauts S."/>
            <person name="Zhao P.X."/>
            <person name="Zhou P."/>
            <person name="Barbe V."/>
            <person name="Bardou P."/>
            <person name="Bechner M."/>
            <person name="Bellec A."/>
            <person name="Berger A."/>
            <person name="Berges H."/>
            <person name="Bidwell S."/>
            <person name="Bisseling T."/>
            <person name="Choisne N."/>
            <person name="Couloux A."/>
            <person name="Denny R."/>
            <person name="Deshpande S."/>
            <person name="Dai X."/>
            <person name="Doyle J.J."/>
            <person name="Dudez A.M."/>
            <person name="Farmer A.D."/>
            <person name="Fouteau S."/>
            <person name="Franken C."/>
            <person name="Gibelin C."/>
            <person name="Gish J."/>
            <person name="Goldstein S."/>
            <person name="Gonzalez A.J."/>
            <person name="Green P.J."/>
            <person name="Hallab A."/>
            <person name="Hartog M."/>
            <person name="Hua A."/>
            <person name="Humphray S.J."/>
            <person name="Jeong D.H."/>
            <person name="Jing Y."/>
            <person name="Jocker A."/>
            <person name="Kenton S.M."/>
            <person name="Kim D.J."/>
            <person name="Klee K."/>
            <person name="Lai H."/>
            <person name="Lang C."/>
            <person name="Lin S."/>
            <person name="Macmil S.L."/>
            <person name="Magdelenat G."/>
            <person name="Matthews L."/>
            <person name="McCorrison J."/>
            <person name="Monaghan E.L."/>
            <person name="Mun J.H."/>
            <person name="Najar F.Z."/>
            <person name="Nicholson C."/>
            <person name="Noirot C."/>
            <person name="O'Bleness M."/>
            <person name="Paule C.R."/>
            <person name="Poulain J."/>
            <person name="Prion F."/>
            <person name="Qin B."/>
            <person name="Qu C."/>
            <person name="Retzel E.F."/>
            <person name="Riddle C."/>
            <person name="Sallet E."/>
            <person name="Samain S."/>
            <person name="Samson N."/>
            <person name="Sanders I."/>
            <person name="Saurat O."/>
            <person name="Scarpelli C."/>
            <person name="Schiex T."/>
            <person name="Segurens B."/>
            <person name="Severin A.J."/>
            <person name="Sherrier D.J."/>
            <person name="Shi R."/>
            <person name="Sims S."/>
            <person name="Singer S.R."/>
            <person name="Sinharoy S."/>
            <person name="Sterck L."/>
            <person name="Viollet A."/>
            <person name="Wang B.B."/>
            <person name="Wang K."/>
            <person name="Wang M."/>
            <person name="Wang X."/>
            <person name="Warfsmann J."/>
            <person name="Weissenbach J."/>
            <person name="White D.D."/>
            <person name="White J.D."/>
            <person name="Wiley G.B."/>
            <person name="Wincker P."/>
            <person name="Xing Y."/>
            <person name="Yang L."/>
            <person name="Yao Z."/>
            <person name="Ying F."/>
            <person name="Zhai J."/>
            <person name="Zhou L."/>
            <person name="Zuber A."/>
            <person name="Denarie J."/>
            <person name="Dixon R.A."/>
            <person name="May G.D."/>
            <person name="Schwartz D.C."/>
            <person name="Rogers J."/>
            <person name="Quetier F."/>
            <person name="Town C.D."/>
            <person name="Roe B.A."/>
        </authorList>
    </citation>
    <scope>NUCLEOTIDE SEQUENCE [LARGE SCALE GENOMIC DNA]</scope>
    <source>
        <strain evidence="1">A17</strain>
        <strain evidence="2 3">cv. Jemalong A17</strain>
    </source>
</reference>
<dbReference type="PaxDb" id="3880-AES78044"/>
<reference evidence="2" key="3">
    <citation type="submission" date="2015-04" db="UniProtKB">
        <authorList>
            <consortium name="EnsemblPlants"/>
        </authorList>
    </citation>
    <scope>IDENTIFICATION</scope>
    <source>
        <strain evidence="2">cv. Jemalong A17</strain>
    </source>
</reference>
<dbReference type="EMBL" id="CM001223">
    <property type="protein sequence ID" value="AES78044.1"/>
    <property type="molecule type" value="Genomic_DNA"/>
</dbReference>
<dbReference type="PANTHER" id="PTHR31286:SF60">
    <property type="entry name" value="PROTEIN, PUTATIVE-RELATED"/>
    <property type="match status" value="1"/>
</dbReference>
<keyword evidence="3" id="KW-1185">Reference proteome</keyword>
<gene>
    <name evidence="1" type="ordered locus">MTR_7g023870</name>
</gene>
<reference evidence="1 3" key="2">
    <citation type="journal article" date="2014" name="BMC Genomics">
        <title>An improved genome release (version Mt4.0) for the model legume Medicago truncatula.</title>
        <authorList>
            <person name="Tang H."/>
            <person name="Krishnakumar V."/>
            <person name="Bidwell S."/>
            <person name="Rosen B."/>
            <person name="Chan A."/>
            <person name="Zhou S."/>
            <person name="Gentzbittel L."/>
            <person name="Childs K.L."/>
            <person name="Yandell M."/>
            <person name="Gundlach H."/>
            <person name="Mayer K.F."/>
            <person name="Schwartz D.C."/>
            <person name="Town C.D."/>
        </authorList>
    </citation>
    <scope>GENOME REANNOTATION</scope>
    <source>
        <strain evidence="2 3">cv. Jemalong A17</strain>
    </source>
</reference>
<protein>
    <submittedName>
        <fullName evidence="1">DUF4283 domain protein</fullName>
    </submittedName>
</protein>
<evidence type="ECO:0000313" key="3">
    <source>
        <dbReference type="Proteomes" id="UP000002051"/>
    </source>
</evidence>
<dbReference type="PANTHER" id="PTHR31286">
    <property type="entry name" value="GLYCINE-RICH CELL WALL STRUCTURAL PROTEIN 1.8-LIKE"/>
    <property type="match status" value="1"/>
</dbReference>
<evidence type="ECO:0000313" key="2">
    <source>
        <dbReference type="EnsemblPlants" id="AES78044"/>
    </source>
</evidence>
<dbReference type="HOGENOM" id="CLU_148281_0_0_1"/>
<evidence type="ECO:0000313" key="1">
    <source>
        <dbReference type="EMBL" id="AES78044.1"/>
    </source>
</evidence>
<proteinExistence type="predicted"/>
<dbReference type="AlphaFoldDB" id="G7KVS7"/>